<accession>A0ABM4BSR8</accession>
<evidence type="ECO:0000259" key="11">
    <source>
        <dbReference type="PROSITE" id="PS50262"/>
    </source>
</evidence>
<gene>
    <name evidence="13" type="primary">LOC136079769</name>
</gene>
<keyword evidence="12" id="KW-1185">Reference proteome</keyword>
<dbReference type="Gene3D" id="1.20.1070.10">
    <property type="entry name" value="Rhodopsin 7-helix transmembrane proteins"/>
    <property type="match status" value="1"/>
</dbReference>
<organism evidence="12 13">
    <name type="scientific">Hydra vulgaris</name>
    <name type="common">Hydra</name>
    <name type="synonym">Hydra attenuata</name>
    <dbReference type="NCBI Taxonomy" id="6087"/>
    <lineage>
        <taxon>Eukaryota</taxon>
        <taxon>Metazoa</taxon>
        <taxon>Cnidaria</taxon>
        <taxon>Hydrozoa</taxon>
        <taxon>Hydroidolina</taxon>
        <taxon>Anthoathecata</taxon>
        <taxon>Aplanulata</taxon>
        <taxon>Hydridae</taxon>
        <taxon>Hydra</taxon>
    </lineage>
</organism>
<comment type="subcellular location">
    <subcellularLocation>
        <location evidence="1">Cell membrane</location>
        <topology evidence="1">Multi-pass membrane protein</topology>
    </subcellularLocation>
</comment>
<evidence type="ECO:0000256" key="9">
    <source>
        <dbReference type="RuleBase" id="RU000688"/>
    </source>
</evidence>
<dbReference type="PRINTS" id="PR00237">
    <property type="entry name" value="GPCRRHODOPSN"/>
</dbReference>
<keyword evidence="2" id="KW-1003">Cell membrane</keyword>
<dbReference type="RefSeq" id="XP_065652199.1">
    <property type="nucleotide sequence ID" value="XM_065796127.1"/>
</dbReference>
<evidence type="ECO:0000256" key="8">
    <source>
        <dbReference type="ARBA" id="ARBA00023224"/>
    </source>
</evidence>
<evidence type="ECO:0000256" key="7">
    <source>
        <dbReference type="ARBA" id="ARBA00023170"/>
    </source>
</evidence>
<dbReference type="CDD" id="cd00637">
    <property type="entry name" value="7tm_classA_rhodopsin-like"/>
    <property type="match status" value="1"/>
</dbReference>
<dbReference type="PANTHER" id="PTHR24228:SF74">
    <property type="entry name" value="G-PROTEIN COUPLED RECEPTORS FAMILY 1 PROFILE DOMAIN-CONTAINING PROTEIN"/>
    <property type="match status" value="1"/>
</dbReference>
<dbReference type="InterPro" id="IPR017452">
    <property type="entry name" value="GPCR_Rhodpsn_7TM"/>
</dbReference>
<dbReference type="InterPro" id="IPR000276">
    <property type="entry name" value="GPCR_Rhodpsn"/>
</dbReference>
<dbReference type="SUPFAM" id="SSF81321">
    <property type="entry name" value="Family A G protein-coupled receptor-like"/>
    <property type="match status" value="1"/>
</dbReference>
<keyword evidence="6 10" id="KW-0472">Membrane</keyword>
<evidence type="ECO:0000313" key="13">
    <source>
        <dbReference type="RefSeq" id="XP_065652199.1"/>
    </source>
</evidence>
<evidence type="ECO:0000256" key="2">
    <source>
        <dbReference type="ARBA" id="ARBA00022475"/>
    </source>
</evidence>
<evidence type="ECO:0000256" key="1">
    <source>
        <dbReference type="ARBA" id="ARBA00004651"/>
    </source>
</evidence>
<dbReference type="PANTHER" id="PTHR24228">
    <property type="entry name" value="B2 BRADYKININ RECEPTOR/ANGIOTENSIN II RECEPTOR"/>
    <property type="match status" value="1"/>
</dbReference>
<name>A0ABM4BSR8_HYDVU</name>
<evidence type="ECO:0000256" key="10">
    <source>
        <dbReference type="SAM" id="Phobius"/>
    </source>
</evidence>
<dbReference type="PROSITE" id="PS50262">
    <property type="entry name" value="G_PROTEIN_RECEP_F1_2"/>
    <property type="match status" value="1"/>
</dbReference>
<dbReference type="Proteomes" id="UP001652625">
    <property type="component" value="Chromosome 04"/>
</dbReference>
<feature type="transmembrane region" description="Helical" evidence="10">
    <location>
        <begin position="280"/>
        <end position="305"/>
    </location>
</feature>
<evidence type="ECO:0000313" key="12">
    <source>
        <dbReference type="Proteomes" id="UP001652625"/>
    </source>
</evidence>
<dbReference type="PROSITE" id="PS00237">
    <property type="entry name" value="G_PROTEIN_RECEP_F1_1"/>
    <property type="match status" value="1"/>
</dbReference>
<feature type="domain" description="G-protein coupled receptors family 1 profile" evidence="11">
    <location>
        <begin position="61"/>
        <end position="303"/>
    </location>
</feature>
<feature type="transmembrane region" description="Helical" evidence="10">
    <location>
        <begin position="160"/>
        <end position="181"/>
    </location>
</feature>
<evidence type="ECO:0000256" key="5">
    <source>
        <dbReference type="ARBA" id="ARBA00023040"/>
    </source>
</evidence>
<evidence type="ECO:0000256" key="6">
    <source>
        <dbReference type="ARBA" id="ARBA00023136"/>
    </source>
</evidence>
<protein>
    <submittedName>
        <fullName evidence="13">Uncharacterized protein LOC136079769 isoform X1</fullName>
    </submittedName>
</protein>
<feature type="transmembrane region" description="Helical" evidence="10">
    <location>
        <begin position="120"/>
        <end position="139"/>
    </location>
</feature>
<feature type="transmembrane region" description="Helical" evidence="10">
    <location>
        <begin position="50"/>
        <end position="70"/>
    </location>
</feature>
<keyword evidence="3 9" id="KW-0812">Transmembrane</keyword>
<keyword evidence="7 9" id="KW-0675">Receptor</keyword>
<dbReference type="GeneID" id="136079769"/>
<feature type="transmembrane region" description="Helical" evidence="10">
    <location>
        <begin position="82"/>
        <end position="100"/>
    </location>
</feature>
<keyword evidence="4 10" id="KW-1133">Transmembrane helix</keyword>
<evidence type="ECO:0000256" key="4">
    <source>
        <dbReference type="ARBA" id="ARBA00022989"/>
    </source>
</evidence>
<feature type="transmembrane region" description="Helical" evidence="10">
    <location>
        <begin position="193"/>
        <end position="218"/>
    </location>
</feature>
<comment type="similarity">
    <text evidence="9">Belongs to the G-protein coupled receptor 1 family.</text>
</comment>
<reference evidence="13" key="1">
    <citation type="submission" date="2025-08" db="UniProtKB">
        <authorList>
            <consortium name="RefSeq"/>
        </authorList>
    </citation>
    <scope>IDENTIFICATION</scope>
</reference>
<evidence type="ECO:0000256" key="3">
    <source>
        <dbReference type="ARBA" id="ARBA00022692"/>
    </source>
</evidence>
<keyword evidence="5 9" id="KW-0297">G-protein coupled receptor</keyword>
<proteinExistence type="inferred from homology"/>
<keyword evidence="8 9" id="KW-0807">Transducer</keyword>
<sequence>MYCIDSSNELQLTVKQKVMDLDIHDLACRYQFSYSAIELHGIMALYMERLQWFMIFLIFIPNLIIIISLYASSKKLFFQEKLVMLLSVVDLSVAIILTPLKIHVTANFNNLKCLQIATVAFWHLFPTMISSFVVIVISVERYFTVVHNKIWHKIKIKNIYFMYVLFLLSIGSFALSLWFALAIEMNLFSNLPYIYSSIGFVTLFYLIFAVLTNILLLIGTKKILKSSDINVQRNIMVGKKLNKTIMLISIALVVLYLPSVVAMAILVASMKTGFGLLAKISRILLSWSLLFSQTNSMINSLIYIFRSQKILNYLRIQLVNIFRKRCT</sequence>
<feature type="transmembrane region" description="Helical" evidence="10">
    <location>
        <begin position="245"/>
        <end position="268"/>
    </location>
</feature>